<evidence type="ECO:0000313" key="1">
    <source>
        <dbReference type="EMBL" id="OTA01120.1"/>
    </source>
</evidence>
<dbReference type="Proteomes" id="UP000219286">
    <property type="component" value="Unassembled WGS sequence"/>
</dbReference>
<organism evidence="1 2">
    <name type="scientific">Trichoderma parareesei</name>
    <name type="common">Filamentous fungus</name>
    <dbReference type="NCBI Taxonomy" id="858221"/>
    <lineage>
        <taxon>Eukaryota</taxon>
        <taxon>Fungi</taxon>
        <taxon>Dikarya</taxon>
        <taxon>Ascomycota</taxon>
        <taxon>Pezizomycotina</taxon>
        <taxon>Sordariomycetes</taxon>
        <taxon>Hypocreomycetidae</taxon>
        <taxon>Hypocreales</taxon>
        <taxon>Hypocreaceae</taxon>
        <taxon>Trichoderma</taxon>
    </lineage>
</organism>
<dbReference type="AlphaFoldDB" id="A0A2H2ZC86"/>
<gene>
    <name evidence="1" type="ORF">A9Z42_0014220</name>
</gene>
<reference evidence="1 2" key="1">
    <citation type="journal article" date="2015" name="Genome Announc.">
        <title>Genome sequence and annotation of Trichoderma parareesei, the ancestor of the cellulase producer Trichoderma reesei.</title>
        <authorList>
            <person name="Yang D."/>
            <person name="Pomraning K."/>
            <person name="Kopchinskiy A."/>
            <person name="Karimi Aghcheh R."/>
            <person name="Atanasova L."/>
            <person name="Chenthamara K."/>
            <person name="Baker S.E."/>
            <person name="Zhang R."/>
            <person name="Shen Q."/>
            <person name="Freitag M."/>
            <person name="Kubicek C.P."/>
            <person name="Druzhinina I.S."/>
        </authorList>
    </citation>
    <scope>NUCLEOTIDE SEQUENCE [LARGE SCALE GENOMIC DNA]</scope>
    <source>
        <strain evidence="1 2">CBS 125925</strain>
    </source>
</reference>
<protein>
    <submittedName>
        <fullName evidence="1">Uncharacterized protein</fullName>
    </submittedName>
</protein>
<keyword evidence="2" id="KW-1185">Reference proteome</keyword>
<proteinExistence type="predicted"/>
<dbReference type="EMBL" id="LFMI01000178">
    <property type="protein sequence ID" value="OTA01120.1"/>
    <property type="molecule type" value="Genomic_DNA"/>
</dbReference>
<name>A0A2H2ZC86_TRIPA</name>
<accession>A0A2H2ZC86</accession>
<evidence type="ECO:0000313" key="2">
    <source>
        <dbReference type="Proteomes" id="UP000219286"/>
    </source>
</evidence>
<sequence>MCLRIHNFGGARRLNSPTSPATIESNTLSLQHITVGTASAQVQSPVKRLPRYLCFTYYCHLFSSTRFTSGRRLMADWTVRDISPAPDELAILLSCRRAYDKIGKIWLSQVLACFETPTAILKKLANISLETRSLVRHGRV</sequence>
<comment type="caution">
    <text evidence="1">The sequence shown here is derived from an EMBL/GenBank/DDBJ whole genome shotgun (WGS) entry which is preliminary data.</text>
</comment>